<protein>
    <submittedName>
        <fullName evidence="1">Uncharacterized protein</fullName>
    </submittedName>
</protein>
<evidence type="ECO:0000313" key="1">
    <source>
        <dbReference type="EMBL" id="ANH50835.1"/>
    </source>
</evidence>
<dbReference type="Proteomes" id="UP000203313">
    <property type="component" value="Segment"/>
</dbReference>
<name>A0A173GCA1_9CAUD</name>
<keyword evidence="2" id="KW-1185">Reference proteome</keyword>
<proteinExistence type="predicted"/>
<dbReference type="OrthoDB" id="23245at10239"/>
<organism evidence="1 2">
    <name type="scientific">Salmonella phage 64795_sal3</name>
    <dbReference type="NCBI Taxonomy" id="1813769"/>
    <lineage>
        <taxon>Viruses</taxon>
        <taxon>Duplodnaviria</taxon>
        <taxon>Heunggongvirae</taxon>
        <taxon>Uroviricota</taxon>
        <taxon>Caudoviricetes</taxon>
        <taxon>Saltrevirus</taxon>
        <taxon>Saltrevirus sv64795sal3</taxon>
    </lineage>
</organism>
<dbReference type="KEGG" id="vg:30310451"/>
<dbReference type="GeneID" id="30310451"/>
<dbReference type="EMBL" id="KX017520">
    <property type="protein sequence ID" value="ANH50835.1"/>
    <property type="molecule type" value="Genomic_DNA"/>
</dbReference>
<dbReference type="RefSeq" id="YP_009322198.1">
    <property type="nucleotide sequence ID" value="NC_031918.1"/>
</dbReference>
<reference evidence="1 2" key="1">
    <citation type="submission" date="2016-04" db="EMBL/GenBank/DDBJ databases">
        <title>Complete Genome Sequences of three Siphoviridae Bacteriophages infecting Salmonella enterica enterica subsp. Enteridis.</title>
        <authorList>
            <person name="Paradiso R."/>
            <person name="Lombardi S."/>
            <person name="Iodice M.G."/>
            <person name="Riccardi M.G."/>
            <person name="Orsini M."/>
            <person name="Bolletti Censi S."/>
            <person name="Galiero G."/>
            <person name="Borriello G."/>
        </authorList>
    </citation>
    <scope>NUCLEOTIDE SEQUENCE [LARGE SCALE GENOMIC DNA]</scope>
</reference>
<evidence type="ECO:0000313" key="2">
    <source>
        <dbReference type="Proteomes" id="UP000203313"/>
    </source>
</evidence>
<sequence length="68" mass="7985">MRSYSGFTQEEKEQVYSLARAGVPDDVICRRYDIDEDFLLRVLDDVFVNLQEKRGYKGICCKNDFLRG</sequence>
<accession>A0A173GCA1</accession>